<evidence type="ECO:0000256" key="5">
    <source>
        <dbReference type="ARBA" id="ARBA00023136"/>
    </source>
</evidence>
<dbReference type="GO" id="GO:0015648">
    <property type="term" value="F:lipid-linked peptidoglycan transporter activity"/>
    <property type="evidence" value="ECO:0007669"/>
    <property type="project" value="TreeGrafter"/>
</dbReference>
<protein>
    <submittedName>
        <fullName evidence="8">FtsW/RodA/SpoVE family cell cycle protein</fullName>
    </submittedName>
</protein>
<dbReference type="GO" id="GO:0005886">
    <property type="term" value="C:plasma membrane"/>
    <property type="evidence" value="ECO:0007669"/>
    <property type="project" value="TreeGrafter"/>
</dbReference>
<feature type="transmembrane region" description="Helical" evidence="7">
    <location>
        <begin position="256"/>
        <end position="276"/>
    </location>
</feature>
<sequence length="508" mass="57382">MVTIISEIAKYLIIFFMVLYTVKCFTVLKPVAAERKRKALNVQIFYVFMIHFLCYLTLYLHYEKKSIIVFYIVQMIVSIIYMVSYHAIYKGSSRLITNNMSFLLLIGYVMLTRLDFDLAKKQFLFATIMLVVTAFLPLFIMKFPQVRNWNVFYAIFGIGFLATVFIPHVGVDKYGSNNWISIAGISMQPMEIVKIVFVFFLASSFLKAKNLKDMTRTICVAGLFMLVLVAETDLGGAVIFFMVFVMMLYLATGKHIILIGGGIGGSVVAVVGYMLLKSHFGHVTMRIDAWLNPLKYIDGSGYQVAQSLFAIGSGGFEGSGLCQGSPTSIPVVSSDFIFAAICEELGVIFGLCLLLMYLSCFIYFINISMKIRDTFYKNVAFGFTICFIFQIFLNVGGVVKFIPSTGVTLPLVSYGVSSVVSTLIMFGIIQGICVLENSGVDKNVRQKKAVQSGWAEQEVTERPQYRDEDEKKQNRQQKSEQDRRGSEKKSRRYADRKKQPDTDEFWGE</sequence>
<organism evidence="8 9">
    <name type="scientific">Coprococcus eutactus</name>
    <dbReference type="NCBI Taxonomy" id="33043"/>
    <lineage>
        <taxon>Bacteria</taxon>
        <taxon>Bacillati</taxon>
        <taxon>Bacillota</taxon>
        <taxon>Clostridia</taxon>
        <taxon>Lachnospirales</taxon>
        <taxon>Lachnospiraceae</taxon>
        <taxon>Coprococcus</taxon>
    </lineage>
</organism>
<feature type="transmembrane region" description="Helical" evidence="7">
    <location>
        <begin position="12"/>
        <end position="32"/>
    </location>
</feature>
<dbReference type="InterPro" id="IPR001182">
    <property type="entry name" value="FtsW/RodA"/>
</dbReference>
<reference evidence="8 9" key="1">
    <citation type="submission" date="2018-08" db="EMBL/GenBank/DDBJ databases">
        <title>A genome reference for cultivated species of the human gut microbiota.</title>
        <authorList>
            <person name="Zou Y."/>
            <person name="Xue W."/>
            <person name="Luo G."/>
        </authorList>
    </citation>
    <scope>NUCLEOTIDE SEQUENCE [LARGE SCALE GENOMIC DNA]</scope>
    <source>
        <strain evidence="8 9">AF22-21</strain>
    </source>
</reference>
<feature type="transmembrane region" description="Helical" evidence="7">
    <location>
        <begin position="68"/>
        <end position="88"/>
    </location>
</feature>
<dbReference type="Pfam" id="PF01098">
    <property type="entry name" value="FTSW_RODA_SPOVE"/>
    <property type="match status" value="1"/>
</dbReference>
<evidence type="ECO:0000256" key="7">
    <source>
        <dbReference type="SAM" id="Phobius"/>
    </source>
</evidence>
<dbReference type="PANTHER" id="PTHR30474">
    <property type="entry name" value="CELL CYCLE PROTEIN"/>
    <property type="match status" value="1"/>
</dbReference>
<keyword evidence="2 7" id="KW-0812">Transmembrane</keyword>
<feature type="transmembrane region" description="Helical" evidence="7">
    <location>
        <begin position="336"/>
        <end position="367"/>
    </location>
</feature>
<feature type="compositionally biased region" description="Basic and acidic residues" evidence="6">
    <location>
        <begin position="459"/>
        <end position="501"/>
    </location>
</feature>
<feature type="transmembrane region" description="Helical" evidence="7">
    <location>
        <begin position="411"/>
        <end position="435"/>
    </location>
</feature>
<gene>
    <name evidence="8" type="ORF">DWX94_04780</name>
</gene>
<evidence type="ECO:0000256" key="4">
    <source>
        <dbReference type="ARBA" id="ARBA00022989"/>
    </source>
</evidence>
<evidence type="ECO:0000256" key="1">
    <source>
        <dbReference type="ARBA" id="ARBA00004141"/>
    </source>
</evidence>
<keyword evidence="5 7" id="KW-0472">Membrane</keyword>
<evidence type="ECO:0000256" key="2">
    <source>
        <dbReference type="ARBA" id="ARBA00022692"/>
    </source>
</evidence>
<feature type="transmembrane region" description="Helical" evidence="7">
    <location>
        <begin position="379"/>
        <end position="399"/>
    </location>
</feature>
<feature type="transmembrane region" description="Helical" evidence="7">
    <location>
        <begin position="44"/>
        <end position="62"/>
    </location>
</feature>
<dbReference type="EMBL" id="QRVK01000007">
    <property type="protein sequence ID" value="RGS43374.1"/>
    <property type="molecule type" value="Genomic_DNA"/>
</dbReference>
<evidence type="ECO:0000256" key="3">
    <source>
        <dbReference type="ARBA" id="ARBA00022960"/>
    </source>
</evidence>
<feature type="transmembrane region" description="Helical" evidence="7">
    <location>
        <begin position="123"/>
        <end position="140"/>
    </location>
</feature>
<evidence type="ECO:0000313" key="8">
    <source>
        <dbReference type="EMBL" id="RGS43374.1"/>
    </source>
</evidence>
<dbReference type="GO" id="GO:0008360">
    <property type="term" value="P:regulation of cell shape"/>
    <property type="evidence" value="ECO:0007669"/>
    <property type="project" value="UniProtKB-KW"/>
</dbReference>
<accession>A0A3R5YUR5</accession>
<dbReference type="OrthoDB" id="9812661at2"/>
<feature type="transmembrane region" description="Helical" evidence="7">
    <location>
        <begin position="218"/>
        <end position="250"/>
    </location>
</feature>
<dbReference type="PANTHER" id="PTHR30474:SF3">
    <property type="entry name" value="PEPTIDOGLYCAN GLYCOSYLTRANSFERASE RODA"/>
    <property type="match status" value="1"/>
</dbReference>
<comment type="caution">
    <text evidence="8">The sequence shown here is derived from an EMBL/GenBank/DDBJ whole genome shotgun (WGS) entry which is preliminary data.</text>
</comment>
<keyword evidence="4 7" id="KW-1133">Transmembrane helix</keyword>
<proteinExistence type="predicted"/>
<evidence type="ECO:0000313" key="9">
    <source>
        <dbReference type="Proteomes" id="UP000283295"/>
    </source>
</evidence>
<feature type="transmembrane region" description="Helical" evidence="7">
    <location>
        <begin position="152"/>
        <end position="170"/>
    </location>
</feature>
<name>A0A3R5YUR5_9FIRM</name>
<dbReference type="GO" id="GO:0051301">
    <property type="term" value="P:cell division"/>
    <property type="evidence" value="ECO:0007669"/>
    <property type="project" value="InterPro"/>
</dbReference>
<feature type="region of interest" description="Disordered" evidence="6">
    <location>
        <begin position="453"/>
        <end position="508"/>
    </location>
</feature>
<evidence type="ECO:0000256" key="6">
    <source>
        <dbReference type="SAM" id="MobiDB-lite"/>
    </source>
</evidence>
<dbReference type="GO" id="GO:0032153">
    <property type="term" value="C:cell division site"/>
    <property type="evidence" value="ECO:0007669"/>
    <property type="project" value="TreeGrafter"/>
</dbReference>
<keyword evidence="3" id="KW-0133">Cell shape</keyword>
<feature type="transmembrane region" description="Helical" evidence="7">
    <location>
        <begin position="182"/>
        <end position="206"/>
    </location>
</feature>
<comment type="subcellular location">
    <subcellularLocation>
        <location evidence="1">Membrane</location>
        <topology evidence="1">Multi-pass membrane protein</topology>
    </subcellularLocation>
</comment>
<dbReference type="Proteomes" id="UP000283295">
    <property type="component" value="Unassembled WGS sequence"/>
</dbReference>
<dbReference type="AlphaFoldDB" id="A0A3R5YUR5"/>
<feature type="transmembrane region" description="Helical" evidence="7">
    <location>
        <begin position="95"/>
        <end position="111"/>
    </location>
</feature>